<gene>
    <name evidence="7" type="ORF">BCR33DRAFT_847265</name>
</gene>
<reference evidence="7 8" key="1">
    <citation type="submission" date="2016-07" db="EMBL/GenBank/DDBJ databases">
        <title>Pervasive Adenine N6-methylation of Active Genes in Fungi.</title>
        <authorList>
            <consortium name="DOE Joint Genome Institute"/>
            <person name="Mondo S.J."/>
            <person name="Dannebaum R.O."/>
            <person name="Kuo R.C."/>
            <person name="Labutti K."/>
            <person name="Haridas S."/>
            <person name="Kuo A."/>
            <person name="Salamov A."/>
            <person name="Ahrendt S.R."/>
            <person name="Lipzen A."/>
            <person name="Sullivan W."/>
            <person name="Andreopoulos W.B."/>
            <person name="Clum A."/>
            <person name="Lindquist E."/>
            <person name="Daum C."/>
            <person name="Ramamoorthy G.K."/>
            <person name="Gryganskyi A."/>
            <person name="Culley D."/>
            <person name="Magnuson J.K."/>
            <person name="James T.Y."/>
            <person name="O'Malley M.A."/>
            <person name="Stajich J.E."/>
            <person name="Spatafora J.W."/>
            <person name="Visel A."/>
            <person name="Grigoriev I.V."/>
        </authorList>
    </citation>
    <scope>NUCLEOTIDE SEQUENCE [LARGE SCALE GENOMIC DNA]</scope>
    <source>
        <strain evidence="7 8">JEL800</strain>
    </source>
</reference>
<evidence type="ECO:0000256" key="3">
    <source>
        <dbReference type="ARBA" id="ARBA00022692"/>
    </source>
</evidence>
<dbReference type="OrthoDB" id="2148490at2759"/>
<dbReference type="STRING" id="329046.A0A1Y2CT14"/>
<dbReference type="AlphaFoldDB" id="A0A1Y2CT14"/>
<keyword evidence="5 6" id="KW-0472">Membrane</keyword>
<dbReference type="PANTHER" id="PTHR12428:SF65">
    <property type="entry name" value="CYTOCHROME C OXIDASE ASSEMBLY PROTEIN COX18, MITOCHONDRIAL"/>
    <property type="match status" value="1"/>
</dbReference>
<keyword evidence="8" id="KW-1185">Reference proteome</keyword>
<accession>A0A1Y2CT14</accession>
<dbReference type="PANTHER" id="PTHR12428">
    <property type="entry name" value="OXA1"/>
    <property type="match status" value="1"/>
</dbReference>
<sequence length="296" mass="31043">MLLCRTTLSARTRRPMFHHVPQRSFVSVIDGFAQVFTMLHSAGLPWGTAVIVGTIAFRVAFTAPIAVVQRRRVERLAAIQPVVPPGLGNNAQALCQAADPVQGKGEPALQAKQLPSNSHFLATLGASSPLSVCIIGGEEAGGLPPWAFGGSAAAAVASDSTGVTSDIASSPLSASDTTSITTNTIDPFLVVPRPLVPDPTVLLPLIVGGLHLANIESHTSSVTSPTPRQRAFKLLFQSIAVLMVPVATQVPAGVALYWASSAGYSLVQNYVLQKIYTKPKTLTIPKDAVDTLRAKL</sequence>
<dbReference type="GO" id="GO:0005743">
    <property type="term" value="C:mitochondrial inner membrane"/>
    <property type="evidence" value="ECO:0007669"/>
    <property type="project" value="TreeGrafter"/>
</dbReference>
<dbReference type="GO" id="GO:0032979">
    <property type="term" value="P:protein insertion into mitochondrial inner membrane from matrix"/>
    <property type="evidence" value="ECO:0007669"/>
    <property type="project" value="TreeGrafter"/>
</dbReference>
<comment type="subcellular location">
    <subcellularLocation>
        <location evidence="1">Membrane</location>
        <topology evidence="1">Multi-pass membrane protein</topology>
    </subcellularLocation>
</comment>
<dbReference type="InterPro" id="IPR001708">
    <property type="entry name" value="YidC/ALB3/OXA1/COX18"/>
</dbReference>
<evidence type="ECO:0000256" key="2">
    <source>
        <dbReference type="ARBA" id="ARBA00009877"/>
    </source>
</evidence>
<feature type="transmembrane region" description="Helical" evidence="6">
    <location>
        <begin position="234"/>
        <end position="259"/>
    </location>
</feature>
<evidence type="ECO:0000256" key="4">
    <source>
        <dbReference type="ARBA" id="ARBA00022989"/>
    </source>
</evidence>
<dbReference type="Proteomes" id="UP000193642">
    <property type="component" value="Unassembled WGS sequence"/>
</dbReference>
<dbReference type="GO" id="GO:0032977">
    <property type="term" value="F:membrane insertase activity"/>
    <property type="evidence" value="ECO:0007669"/>
    <property type="project" value="InterPro"/>
</dbReference>
<comment type="caution">
    <text evidence="7">The sequence shown here is derived from an EMBL/GenBank/DDBJ whole genome shotgun (WGS) entry which is preliminary data.</text>
</comment>
<evidence type="ECO:0000256" key="1">
    <source>
        <dbReference type="ARBA" id="ARBA00004141"/>
    </source>
</evidence>
<evidence type="ECO:0000256" key="5">
    <source>
        <dbReference type="ARBA" id="ARBA00023136"/>
    </source>
</evidence>
<proteinExistence type="inferred from homology"/>
<feature type="transmembrane region" description="Helical" evidence="6">
    <location>
        <begin position="46"/>
        <end position="68"/>
    </location>
</feature>
<keyword evidence="4 6" id="KW-1133">Transmembrane helix</keyword>
<comment type="similarity">
    <text evidence="2">Belongs to the OXA1/ALB3/YidC family.</text>
</comment>
<dbReference type="GO" id="GO:0033617">
    <property type="term" value="P:mitochondrial respiratory chain complex IV assembly"/>
    <property type="evidence" value="ECO:0007669"/>
    <property type="project" value="TreeGrafter"/>
</dbReference>
<evidence type="ECO:0000313" key="8">
    <source>
        <dbReference type="Proteomes" id="UP000193642"/>
    </source>
</evidence>
<evidence type="ECO:0000256" key="6">
    <source>
        <dbReference type="SAM" id="Phobius"/>
    </source>
</evidence>
<protein>
    <submittedName>
        <fullName evidence="7">Uncharacterized protein</fullName>
    </submittedName>
</protein>
<organism evidence="7 8">
    <name type="scientific">Rhizoclosmatium globosum</name>
    <dbReference type="NCBI Taxonomy" id="329046"/>
    <lineage>
        <taxon>Eukaryota</taxon>
        <taxon>Fungi</taxon>
        <taxon>Fungi incertae sedis</taxon>
        <taxon>Chytridiomycota</taxon>
        <taxon>Chytridiomycota incertae sedis</taxon>
        <taxon>Chytridiomycetes</taxon>
        <taxon>Chytridiales</taxon>
        <taxon>Chytriomycetaceae</taxon>
        <taxon>Rhizoclosmatium</taxon>
    </lineage>
</organism>
<name>A0A1Y2CT14_9FUNG</name>
<evidence type="ECO:0000313" key="7">
    <source>
        <dbReference type="EMBL" id="ORY50036.1"/>
    </source>
</evidence>
<dbReference type="EMBL" id="MCGO01000008">
    <property type="protein sequence ID" value="ORY50036.1"/>
    <property type="molecule type" value="Genomic_DNA"/>
</dbReference>
<keyword evidence="3 6" id="KW-0812">Transmembrane</keyword>